<dbReference type="Gramene" id="KFK27794">
    <property type="protein sequence ID" value="KFK27794"/>
    <property type="gene ID" value="AALP_AA8G430300"/>
</dbReference>
<name>A0A087GD42_ARAAL</name>
<protein>
    <submittedName>
        <fullName evidence="1">Uncharacterized protein</fullName>
    </submittedName>
</protein>
<dbReference type="Proteomes" id="UP000029120">
    <property type="component" value="Chromosome 8"/>
</dbReference>
<organism evidence="1 2">
    <name type="scientific">Arabis alpina</name>
    <name type="common">Alpine rock-cress</name>
    <dbReference type="NCBI Taxonomy" id="50452"/>
    <lineage>
        <taxon>Eukaryota</taxon>
        <taxon>Viridiplantae</taxon>
        <taxon>Streptophyta</taxon>
        <taxon>Embryophyta</taxon>
        <taxon>Tracheophyta</taxon>
        <taxon>Spermatophyta</taxon>
        <taxon>Magnoliopsida</taxon>
        <taxon>eudicotyledons</taxon>
        <taxon>Gunneridae</taxon>
        <taxon>Pentapetalae</taxon>
        <taxon>rosids</taxon>
        <taxon>malvids</taxon>
        <taxon>Brassicales</taxon>
        <taxon>Brassicaceae</taxon>
        <taxon>Arabideae</taxon>
        <taxon>Arabis</taxon>
    </lineage>
</organism>
<dbReference type="EMBL" id="CM002876">
    <property type="protein sequence ID" value="KFK27794.1"/>
    <property type="molecule type" value="Genomic_DNA"/>
</dbReference>
<gene>
    <name evidence="1" type="ordered locus">AALP_Aa8g430300</name>
</gene>
<sequence>MGTPLSVDMGGFVAFPVTKNTSEIKGLSRNMAAAIGMDSDDCTHVMAVLAEATELDSVKEANGEAELVKEARVKELLEDVLFLHARRVKPHVVPFLEEGDGSIVGLDVVEASVDQVSSHATVHAYLHIQAPIVA</sequence>
<proteinExistence type="predicted"/>
<keyword evidence="2" id="KW-1185">Reference proteome</keyword>
<accession>A0A087GD42</accession>
<evidence type="ECO:0000313" key="2">
    <source>
        <dbReference type="Proteomes" id="UP000029120"/>
    </source>
</evidence>
<evidence type="ECO:0000313" key="1">
    <source>
        <dbReference type="EMBL" id="KFK27794.1"/>
    </source>
</evidence>
<reference evidence="2" key="1">
    <citation type="journal article" date="2015" name="Nat. Plants">
        <title>Genome expansion of Arabis alpina linked with retrotransposition and reduced symmetric DNA methylation.</title>
        <authorList>
            <person name="Willing E.M."/>
            <person name="Rawat V."/>
            <person name="Mandakova T."/>
            <person name="Maumus F."/>
            <person name="James G.V."/>
            <person name="Nordstroem K.J."/>
            <person name="Becker C."/>
            <person name="Warthmann N."/>
            <person name="Chica C."/>
            <person name="Szarzynska B."/>
            <person name="Zytnicki M."/>
            <person name="Albani M.C."/>
            <person name="Kiefer C."/>
            <person name="Bergonzi S."/>
            <person name="Castaings L."/>
            <person name="Mateos J.L."/>
            <person name="Berns M.C."/>
            <person name="Bujdoso N."/>
            <person name="Piofczyk T."/>
            <person name="de Lorenzo L."/>
            <person name="Barrero-Sicilia C."/>
            <person name="Mateos I."/>
            <person name="Piednoel M."/>
            <person name="Hagmann J."/>
            <person name="Chen-Min-Tao R."/>
            <person name="Iglesias-Fernandez R."/>
            <person name="Schuster S.C."/>
            <person name="Alonso-Blanco C."/>
            <person name="Roudier F."/>
            <person name="Carbonero P."/>
            <person name="Paz-Ares J."/>
            <person name="Davis S.J."/>
            <person name="Pecinka A."/>
            <person name="Quesneville H."/>
            <person name="Colot V."/>
            <person name="Lysak M.A."/>
            <person name="Weigel D."/>
            <person name="Coupland G."/>
            <person name="Schneeberger K."/>
        </authorList>
    </citation>
    <scope>NUCLEOTIDE SEQUENCE [LARGE SCALE GENOMIC DNA]</scope>
    <source>
        <strain evidence="2">cv. Pajares</strain>
    </source>
</reference>
<dbReference type="AlphaFoldDB" id="A0A087GD42"/>